<dbReference type="Gene3D" id="3.40.50.720">
    <property type="entry name" value="NAD(P)-binding Rossmann-like Domain"/>
    <property type="match status" value="1"/>
</dbReference>
<dbReference type="PANTHER" id="PTHR43593:SF1">
    <property type="entry name" value="INOSITOL 2-DEHYDROGENASE"/>
    <property type="match status" value="1"/>
</dbReference>
<gene>
    <name evidence="3" type="ORF">SAMN04488050_108118</name>
</gene>
<feature type="domain" description="Gfo/Idh/MocA-like oxidoreductase C-terminal" evidence="2">
    <location>
        <begin position="154"/>
        <end position="373"/>
    </location>
</feature>
<dbReference type="InterPro" id="IPR050424">
    <property type="entry name" value="Gfo-Idh-MocA_inositol_DH"/>
</dbReference>
<name>A0A1I6UKK1_9RHOB</name>
<dbReference type="InterPro" id="IPR000683">
    <property type="entry name" value="Gfo/Idh/MocA-like_OxRdtase_N"/>
</dbReference>
<dbReference type="Pfam" id="PF02894">
    <property type="entry name" value="GFO_IDH_MocA_C"/>
    <property type="match status" value="1"/>
</dbReference>
<dbReference type="Proteomes" id="UP000199392">
    <property type="component" value="Unassembled WGS sequence"/>
</dbReference>
<dbReference type="SUPFAM" id="SSF51735">
    <property type="entry name" value="NAD(P)-binding Rossmann-fold domains"/>
    <property type="match status" value="1"/>
</dbReference>
<dbReference type="SUPFAM" id="SSF55347">
    <property type="entry name" value="Glyceraldehyde-3-phosphate dehydrogenase-like, C-terminal domain"/>
    <property type="match status" value="1"/>
</dbReference>
<dbReference type="STRING" id="311180.SAMN04488050_108118"/>
<dbReference type="OrthoDB" id="9815825at2"/>
<dbReference type="AlphaFoldDB" id="A0A1I6UKK1"/>
<evidence type="ECO:0000313" key="3">
    <source>
        <dbReference type="EMBL" id="SFT01950.1"/>
    </source>
</evidence>
<accession>A0A1I6UKK1</accession>
<reference evidence="4" key="1">
    <citation type="submission" date="2016-10" db="EMBL/GenBank/DDBJ databases">
        <authorList>
            <person name="Varghese N."/>
            <person name="Submissions S."/>
        </authorList>
    </citation>
    <scope>NUCLEOTIDE SEQUENCE [LARGE SCALE GENOMIC DNA]</scope>
    <source>
        <strain evidence="4">DSM 26894</strain>
    </source>
</reference>
<dbReference type="InterPro" id="IPR036291">
    <property type="entry name" value="NAD(P)-bd_dom_sf"/>
</dbReference>
<dbReference type="PANTHER" id="PTHR43593">
    <property type="match status" value="1"/>
</dbReference>
<dbReference type="RefSeq" id="WP_092427145.1">
    <property type="nucleotide sequence ID" value="NZ_FNCL01000009.1"/>
</dbReference>
<evidence type="ECO:0000259" key="1">
    <source>
        <dbReference type="Pfam" id="PF01408"/>
    </source>
</evidence>
<dbReference type="EMBL" id="FOZW01000008">
    <property type="protein sequence ID" value="SFT01950.1"/>
    <property type="molecule type" value="Genomic_DNA"/>
</dbReference>
<protein>
    <submittedName>
        <fullName evidence="3">Predicted dehydrogenase</fullName>
    </submittedName>
</protein>
<evidence type="ECO:0000259" key="2">
    <source>
        <dbReference type="Pfam" id="PF02894"/>
    </source>
</evidence>
<dbReference type="Pfam" id="PF01408">
    <property type="entry name" value="GFO_IDH_MocA"/>
    <property type="match status" value="1"/>
</dbReference>
<dbReference type="GO" id="GO:0000166">
    <property type="term" value="F:nucleotide binding"/>
    <property type="evidence" value="ECO:0007669"/>
    <property type="project" value="InterPro"/>
</dbReference>
<sequence length="380" mass="41980">MTTQTLARSETRTITYGIIGCGMMGQEHLRNIALLDNTAVGAIFEPDAEMRAHARQFAPNAQFVDSIEALLDVAEIDCLLIASPNFRHVEQLQQIAGTRPLPVLVEKPLFTDPDHAAAIDAFAESYPAPVWVAMEYRYMPPVAKLLEEAEAATGGVKMLTIREHRFPFLEKVGDWNRFNRYTGGTFVEKCCHFFDLMRLTLKSDPVRVMAMGGQAANHLEETYAGETPDIFDHGYVMVEFESGVRAMLELCMFAEGSRYQEEISAVGPTGKIEALVPGPGRFWPAHLGAAPVPQVIVSPREPKGPEVREIPVDPTILEAGDHNGSTFYQHRGFLELVRGEREVPEVSLLDGKWAVLMGLAAQRSMTEGRAVDLRELAGDA</sequence>
<proteinExistence type="predicted"/>
<feature type="domain" description="Gfo/Idh/MocA-like oxidoreductase N-terminal" evidence="1">
    <location>
        <begin position="15"/>
        <end position="133"/>
    </location>
</feature>
<evidence type="ECO:0000313" key="4">
    <source>
        <dbReference type="Proteomes" id="UP000199392"/>
    </source>
</evidence>
<dbReference type="InterPro" id="IPR004104">
    <property type="entry name" value="Gfo/Idh/MocA-like_OxRdtase_C"/>
</dbReference>
<organism evidence="3 4">
    <name type="scientific">Alloyangia pacifica</name>
    <dbReference type="NCBI Taxonomy" id="311180"/>
    <lineage>
        <taxon>Bacteria</taxon>
        <taxon>Pseudomonadati</taxon>
        <taxon>Pseudomonadota</taxon>
        <taxon>Alphaproteobacteria</taxon>
        <taxon>Rhodobacterales</taxon>
        <taxon>Roseobacteraceae</taxon>
        <taxon>Alloyangia</taxon>
    </lineage>
</organism>
<keyword evidence="4" id="KW-1185">Reference proteome</keyword>
<dbReference type="Gene3D" id="3.30.360.10">
    <property type="entry name" value="Dihydrodipicolinate Reductase, domain 2"/>
    <property type="match status" value="1"/>
</dbReference>